<dbReference type="PANTHER" id="PTHR46112:SF2">
    <property type="entry name" value="XAA-PRO AMINOPEPTIDASE P-RELATED"/>
    <property type="match status" value="1"/>
</dbReference>
<dbReference type="OrthoDB" id="9995434at2759"/>
<gene>
    <name evidence="4" type="ORF">BDV24DRAFT_174358</name>
</gene>
<dbReference type="Pfam" id="PF00557">
    <property type="entry name" value="Peptidase_M24"/>
    <property type="match status" value="1"/>
</dbReference>
<protein>
    <recommendedName>
        <fullName evidence="1">Probable Xaa-Pro aminopeptidase P</fullName>
    </recommendedName>
</protein>
<dbReference type="Proteomes" id="UP000325558">
    <property type="component" value="Unassembled WGS sequence"/>
</dbReference>
<dbReference type="SUPFAM" id="SSF53092">
    <property type="entry name" value="Creatinase/prolidase N-terminal domain"/>
    <property type="match status" value="1"/>
</dbReference>
<evidence type="ECO:0000313" key="4">
    <source>
        <dbReference type="EMBL" id="KAE8341690.1"/>
    </source>
</evidence>
<dbReference type="PANTHER" id="PTHR46112">
    <property type="entry name" value="AMINOPEPTIDASE"/>
    <property type="match status" value="1"/>
</dbReference>
<dbReference type="EMBL" id="ML737139">
    <property type="protein sequence ID" value="KAE8341690.1"/>
    <property type="molecule type" value="Genomic_DNA"/>
</dbReference>
<dbReference type="SUPFAM" id="SSF55920">
    <property type="entry name" value="Creatinase/aminopeptidase"/>
    <property type="match status" value="1"/>
</dbReference>
<accession>A0A5N6YDL8</accession>
<name>A0A5N6YDL8_9EURO</name>
<dbReference type="InterPro" id="IPR029149">
    <property type="entry name" value="Creatin/AminoP/Spt16_N"/>
</dbReference>
<dbReference type="InterPro" id="IPR050659">
    <property type="entry name" value="Peptidase_M24B"/>
</dbReference>
<sequence length="387" mass="42862">MTIDNTSSSIPNRVDRLRKAMNEAGMDAILCSKPENSFHLTGFNLIINSRAVIAVLTQTDLFLIISGLHEAHAKATPGPATICTYGNWFEGQQSMGATWQEALTTLLAGKHTIGIEHSYISLSQFNEFQKILPEVSFPDADSLIKGCRDIKDPDEIQNARIASHLCMTGFDAGHKALLAGGHSEQEIFVAAKKAMYDLWMQTYPEVEISGFGSSEGGQFDGFDLWVLSGRRKLYNSDGPTTRIPPEGDTVMFAFWATANGMRVELERTVCRGEMPQAERKLIDDNQAIQDAVIDIIQPGTPCNTLYEMYVRLMKERGYGNRILPRIGHGIGYGAHEALSIDAVNKTPLAPGMIITMEPHIMIYNATRTMISDTILVTREGREILTRF</sequence>
<dbReference type="Pfam" id="PF01321">
    <property type="entry name" value="Creatinase_N"/>
    <property type="match status" value="1"/>
</dbReference>
<dbReference type="InterPro" id="IPR000587">
    <property type="entry name" value="Creatinase_N"/>
</dbReference>
<dbReference type="CDD" id="cd01066">
    <property type="entry name" value="APP_MetAP"/>
    <property type="match status" value="1"/>
</dbReference>
<dbReference type="InterPro" id="IPR036005">
    <property type="entry name" value="Creatinase/aminopeptidase-like"/>
</dbReference>
<reference evidence="4" key="1">
    <citation type="submission" date="2019-04" db="EMBL/GenBank/DDBJ databases">
        <title>Friends and foes A comparative genomics study of 23 Aspergillus species from section Flavi.</title>
        <authorList>
            <consortium name="DOE Joint Genome Institute"/>
            <person name="Kjaerbolling I."/>
            <person name="Vesth T."/>
            <person name="Frisvad J.C."/>
            <person name="Nybo J.L."/>
            <person name="Theobald S."/>
            <person name="Kildgaard S."/>
            <person name="Isbrandt T."/>
            <person name="Kuo A."/>
            <person name="Sato A."/>
            <person name="Lyhne E.K."/>
            <person name="Kogle M.E."/>
            <person name="Wiebenga A."/>
            <person name="Kun R.S."/>
            <person name="Lubbers R.J."/>
            <person name="Makela M.R."/>
            <person name="Barry K."/>
            <person name="Chovatia M."/>
            <person name="Clum A."/>
            <person name="Daum C."/>
            <person name="Haridas S."/>
            <person name="He G."/>
            <person name="LaButti K."/>
            <person name="Lipzen A."/>
            <person name="Mondo S."/>
            <person name="Riley R."/>
            <person name="Salamov A."/>
            <person name="Simmons B.A."/>
            <person name="Magnuson J.K."/>
            <person name="Henrissat B."/>
            <person name="Mortensen U.H."/>
            <person name="Larsen T.O."/>
            <person name="Devries R.P."/>
            <person name="Grigoriev I.V."/>
            <person name="Machida M."/>
            <person name="Baker S.E."/>
            <person name="Andersen M.R."/>
        </authorList>
    </citation>
    <scope>NUCLEOTIDE SEQUENCE</scope>
    <source>
        <strain evidence="4">CBS 117612</strain>
    </source>
</reference>
<dbReference type="Gene3D" id="3.40.350.10">
    <property type="entry name" value="Creatinase/prolidase N-terminal domain"/>
    <property type="match status" value="1"/>
</dbReference>
<dbReference type="Gene3D" id="3.90.230.10">
    <property type="entry name" value="Creatinase/methionine aminopeptidase superfamily"/>
    <property type="match status" value="1"/>
</dbReference>
<evidence type="ECO:0000256" key="1">
    <source>
        <dbReference type="ARBA" id="ARBA00020658"/>
    </source>
</evidence>
<feature type="domain" description="Peptidase M24" evidence="2">
    <location>
        <begin position="160"/>
        <end position="377"/>
    </location>
</feature>
<evidence type="ECO:0000259" key="3">
    <source>
        <dbReference type="Pfam" id="PF01321"/>
    </source>
</evidence>
<dbReference type="InterPro" id="IPR000994">
    <property type="entry name" value="Pept_M24"/>
</dbReference>
<proteinExistence type="predicted"/>
<feature type="domain" description="Creatinase N-terminal" evidence="3">
    <location>
        <begin position="13"/>
        <end position="150"/>
    </location>
</feature>
<evidence type="ECO:0000259" key="2">
    <source>
        <dbReference type="Pfam" id="PF00557"/>
    </source>
</evidence>
<dbReference type="AlphaFoldDB" id="A0A5N6YDL8"/>
<organism evidence="4">
    <name type="scientific">Aspergillus arachidicola</name>
    <dbReference type="NCBI Taxonomy" id="656916"/>
    <lineage>
        <taxon>Eukaryota</taxon>
        <taxon>Fungi</taxon>
        <taxon>Dikarya</taxon>
        <taxon>Ascomycota</taxon>
        <taxon>Pezizomycotina</taxon>
        <taxon>Eurotiomycetes</taxon>
        <taxon>Eurotiomycetidae</taxon>
        <taxon>Eurotiales</taxon>
        <taxon>Aspergillaceae</taxon>
        <taxon>Aspergillus</taxon>
        <taxon>Aspergillus subgen. Circumdati</taxon>
    </lineage>
</organism>